<evidence type="ECO:0000313" key="2">
    <source>
        <dbReference type="EMBL" id="PAV94009.1"/>
    </source>
</evidence>
<organism evidence="2 3">
    <name type="scientific">Hafnia paralvei</name>
    <dbReference type="NCBI Taxonomy" id="546367"/>
    <lineage>
        <taxon>Bacteria</taxon>
        <taxon>Pseudomonadati</taxon>
        <taxon>Pseudomonadota</taxon>
        <taxon>Gammaproteobacteria</taxon>
        <taxon>Enterobacterales</taxon>
        <taxon>Hafniaceae</taxon>
        <taxon>Hafnia</taxon>
    </lineage>
</organism>
<evidence type="ECO:0000313" key="3">
    <source>
        <dbReference type="Proteomes" id="UP000218796"/>
    </source>
</evidence>
<dbReference type="RefSeq" id="WP_095661838.1">
    <property type="nucleotide sequence ID" value="NZ_NQMS01000022.1"/>
</dbReference>
<evidence type="ECO:0008006" key="4">
    <source>
        <dbReference type="Google" id="ProtNLM"/>
    </source>
</evidence>
<dbReference type="Proteomes" id="UP000218796">
    <property type="component" value="Unassembled WGS sequence"/>
</dbReference>
<comment type="caution">
    <text evidence="2">The sequence shown here is derived from an EMBL/GenBank/DDBJ whole genome shotgun (WGS) entry which is preliminary data.</text>
</comment>
<dbReference type="EMBL" id="NQMS01000022">
    <property type="protein sequence ID" value="PAV94009.1"/>
    <property type="molecule type" value="Genomic_DNA"/>
</dbReference>
<accession>A0A2A2M7C8</accession>
<dbReference type="InterPro" id="IPR019659">
    <property type="entry name" value="DUF2514"/>
</dbReference>
<feature type="region of interest" description="Disordered" evidence="1">
    <location>
        <begin position="51"/>
        <end position="103"/>
    </location>
</feature>
<keyword evidence="3" id="KW-1185">Reference proteome</keyword>
<reference evidence="2 3" key="1">
    <citation type="submission" date="2017-08" db="EMBL/GenBank/DDBJ databases">
        <title>Draft Genome Sequence of Hafnia alvei CITHA-6 Isolated from Raw Bovine Milk.</title>
        <authorList>
            <person name="Culligan E.P."/>
            <person name="Mcsweeney A."/>
            <person name="O'Doherty C."/>
            <person name="Gleeson E."/>
            <person name="O'Riordan D."/>
            <person name="Sleator R.D."/>
        </authorList>
    </citation>
    <scope>NUCLEOTIDE SEQUENCE [LARGE SCALE GENOMIC DNA]</scope>
    <source>
        <strain evidence="2 3">CITHA-6</strain>
    </source>
</reference>
<sequence>MNINFSWRMMAIGVLLVALVVAGKMVSHYRDKYHQVDKSWQLKWTQRNKDDSDALAKRQADERAEEQRRQQAANQAVKDADEDNKRLKADAINAKRSADGLRGQLSQLRGQFADSETGKLSSAASSSASKSQAIILLTQLLSESNEAAREYAKEADRAYSAGQTCERIYDSVATVNP</sequence>
<dbReference type="Pfam" id="PF10721">
    <property type="entry name" value="DUF2514"/>
    <property type="match status" value="1"/>
</dbReference>
<dbReference type="AlphaFoldDB" id="A0A2A2M7C8"/>
<name>A0A2A2M7C8_9GAMM</name>
<protein>
    <recommendedName>
        <fullName evidence="4">DUF2514 domain-containing protein</fullName>
    </recommendedName>
</protein>
<evidence type="ECO:0000256" key="1">
    <source>
        <dbReference type="SAM" id="MobiDB-lite"/>
    </source>
</evidence>
<gene>
    <name evidence="2" type="ORF">CJD50_22805</name>
</gene>
<feature type="compositionally biased region" description="Basic and acidic residues" evidence="1">
    <location>
        <begin position="51"/>
        <end position="69"/>
    </location>
</feature>
<dbReference type="OrthoDB" id="7033575at2"/>
<proteinExistence type="predicted"/>